<keyword evidence="4" id="KW-0732">Signal</keyword>
<evidence type="ECO:0000313" key="6">
    <source>
        <dbReference type="Proteomes" id="UP000660339"/>
    </source>
</evidence>
<dbReference type="Gene3D" id="2.60.40.10">
    <property type="entry name" value="Immunoglobulins"/>
    <property type="match status" value="2"/>
</dbReference>
<dbReference type="Proteomes" id="UP000660339">
    <property type="component" value="Unassembled WGS sequence"/>
</dbReference>
<gene>
    <name evidence="5" type="ORF">Cme02nite_19390</name>
</gene>
<reference evidence="5" key="1">
    <citation type="submission" date="2021-01" db="EMBL/GenBank/DDBJ databases">
        <title>Whole genome shotgun sequence of Catellatospora methionotrophica NBRC 14553.</title>
        <authorList>
            <person name="Komaki H."/>
            <person name="Tamura T."/>
        </authorList>
    </citation>
    <scope>NUCLEOTIDE SEQUENCE</scope>
    <source>
        <strain evidence="5">NBRC 14553</strain>
    </source>
</reference>
<sequence length="668" mass="69174">MLTLTLAIGALGLAAPAQALDNGTIAGQLTDGGQPVSGARVQASSVNGRHWLDATTDGTGHYEITDVPGGDYRVYFDPDGRPGQYAYGQVDYSAATLIAVPAGGQVTVDDQLLPTGIISGTFRDRAGNGMSVAVQADPNGPGTGGSTQADQDGHYALRLLPGSYRITFEVSPGNYQYAPGKIGHASATVYPLAGGQTVTVDDQLLPTGSIEGRFVDRDGAGIEGLQVSASSESGPSYFTTTDGAGDYRMDQVFVTGDYRVSFNSWDRPISQYAYGTIERDEADLFAVTADTATRVDDTLLPTGSVHVTVTNAVTGAPVPAFTAQVGMISAAGTDGSATAAGVTVGRQHYVVSADGYVSSDAAYVTVTDGATLEVAVAIYPVAMITATVVDAATGAPVEGFCVQAITPTALDLGYNCPQSDADGKVVIDWLRGGDYQLFAYGLTHVANRSPYGAQWVTADGGTGTQTLATVITAVPGQTVAGPLIKLDRRGTVKGTIRAADGTPAKQAYASFGNFHYHSGDGSITFPAAADGTYTVDFLGPYSWPLHFYAADHAPQWSGNSGGRSGATKVKVRANKTVTYDIQLVKGTKVTVTAPATGWFVAYHAATGETSGRCQSGSATTCEMLVLGAQKVRFKVWSGEDFWYGGADFATATSVNIPATGTKTVTITR</sequence>
<dbReference type="GO" id="GO:0004556">
    <property type="term" value="F:alpha-amylase activity"/>
    <property type="evidence" value="ECO:0007669"/>
    <property type="project" value="UniProtKB-EC"/>
</dbReference>
<evidence type="ECO:0000256" key="3">
    <source>
        <dbReference type="ARBA" id="ARBA00030238"/>
    </source>
</evidence>
<dbReference type="InterPro" id="IPR013783">
    <property type="entry name" value="Ig-like_fold"/>
</dbReference>
<evidence type="ECO:0000256" key="4">
    <source>
        <dbReference type="SAM" id="SignalP"/>
    </source>
</evidence>
<evidence type="ECO:0000256" key="1">
    <source>
        <dbReference type="ARBA" id="ARBA00000548"/>
    </source>
</evidence>
<dbReference type="GO" id="GO:0030246">
    <property type="term" value="F:carbohydrate binding"/>
    <property type="evidence" value="ECO:0007669"/>
    <property type="project" value="InterPro"/>
</dbReference>
<name>A0A8J3PDZ2_9ACTN</name>
<feature type="signal peptide" evidence="4">
    <location>
        <begin position="1"/>
        <end position="19"/>
    </location>
</feature>
<dbReference type="EC" id="3.2.1.1" evidence="2"/>
<evidence type="ECO:0000256" key="2">
    <source>
        <dbReference type="ARBA" id="ARBA00012595"/>
    </source>
</evidence>
<comment type="caution">
    <text evidence="5">The sequence shown here is derived from an EMBL/GenBank/DDBJ whole genome shotgun (WGS) entry which is preliminary data.</text>
</comment>
<feature type="chain" id="PRO_5035168154" description="alpha-amylase" evidence="4">
    <location>
        <begin position="20"/>
        <end position="668"/>
    </location>
</feature>
<keyword evidence="6" id="KW-1185">Reference proteome</keyword>
<dbReference type="Pfam" id="PF13620">
    <property type="entry name" value="CarboxypepD_reg"/>
    <property type="match status" value="1"/>
</dbReference>
<dbReference type="InterPro" id="IPR013784">
    <property type="entry name" value="Carb-bd-like_fold"/>
</dbReference>
<comment type="catalytic activity">
    <reaction evidence="1">
        <text>Endohydrolysis of (1-&gt;4)-alpha-D-glucosidic linkages in polysaccharides containing three or more (1-&gt;4)-alpha-linked D-glucose units.</text>
        <dbReference type="EC" id="3.2.1.1"/>
    </reaction>
</comment>
<dbReference type="RefSeq" id="WP_166382841.1">
    <property type="nucleotide sequence ID" value="NZ_BAAATT010000014.1"/>
</dbReference>
<proteinExistence type="predicted"/>
<dbReference type="EMBL" id="BONJ01000007">
    <property type="protein sequence ID" value="GIG13607.1"/>
    <property type="molecule type" value="Genomic_DNA"/>
</dbReference>
<evidence type="ECO:0000313" key="5">
    <source>
        <dbReference type="EMBL" id="GIG13607.1"/>
    </source>
</evidence>
<dbReference type="GO" id="GO:0005975">
    <property type="term" value="P:carbohydrate metabolic process"/>
    <property type="evidence" value="ECO:0007669"/>
    <property type="project" value="UniProtKB-ARBA"/>
</dbReference>
<dbReference type="SUPFAM" id="SSF49452">
    <property type="entry name" value="Starch-binding domain-like"/>
    <property type="match status" value="1"/>
</dbReference>
<dbReference type="SUPFAM" id="SSF49478">
    <property type="entry name" value="Cna protein B-type domain"/>
    <property type="match status" value="1"/>
</dbReference>
<protein>
    <recommendedName>
        <fullName evidence="2">alpha-amylase</fullName>
        <ecNumber evidence="2">3.2.1.1</ecNumber>
    </recommendedName>
    <alternativeName>
        <fullName evidence="3">1,4-alpha-D-glucan glucanohydrolase</fullName>
    </alternativeName>
</protein>
<dbReference type="AlphaFoldDB" id="A0A8J3PDZ2"/>
<organism evidence="5 6">
    <name type="scientific">Catellatospora methionotrophica</name>
    <dbReference type="NCBI Taxonomy" id="121620"/>
    <lineage>
        <taxon>Bacteria</taxon>
        <taxon>Bacillati</taxon>
        <taxon>Actinomycetota</taxon>
        <taxon>Actinomycetes</taxon>
        <taxon>Micromonosporales</taxon>
        <taxon>Micromonosporaceae</taxon>
        <taxon>Catellatospora</taxon>
    </lineage>
</organism>
<accession>A0A8J3PDZ2</accession>